<organism evidence="13 14">
    <name type="scientific">Chaetoceros tenuissimus</name>
    <dbReference type="NCBI Taxonomy" id="426638"/>
    <lineage>
        <taxon>Eukaryota</taxon>
        <taxon>Sar</taxon>
        <taxon>Stramenopiles</taxon>
        <taxon>Ochrophyta</taxon>
        <taxon>Bacillariophyta</taxon>
        <taxon>Coscinodiscophyceae</taxon>
        <taxon>Chaetocerotophycidae</taxon>
        <taxon>Chaetocerotales</taxon>
        <taxon>Chaetocerotaceae</taxon>
        <taxon>Chaetoceros</taxon>
    </lineage>
</organism>
<reference evidence="13 14" key="1">
    <citation type="journal article" date="2021" name="Sci. Rep.">
        <title>The genome of the diatom Chaetoceros tenuissimus carries an ancient integrated fragment of an extant virus.</title>
        <authorList>
            <person name="Hongo Y."/>
            <person name="Kimura K."/>
            <person name="Takaki Y."/>
            <person name="Yoshida Y."/>
            <person name="Baba S."/>
            <person name="Kobayashi G."/>
            <person name="Nagasaki K."/>
            <person name="Hano T."/>
            <person name="Tomaru Y."/>
        </authorList>
    </citation>
    <scope>NUCLEOTIDE SEQUENCE [LARGE SCALE GENOMIC DNA]</scope>
    <source>
        <strain evidence="13 14">NIES-3715</strain>
    </source>
</reference>
<feature type="transmembrane region" description="Helical" evidence="11">
    <location>
        <begin position="260"/>
        <end position="277"/>
    </location>
</feature>
<feature type="transmembrane region" description="Helical" evidence="11">
    <location>
        <begin position="381"/>
        <end position="401"/>
    </location>
</feature>
<dbReference type="InterPro" id="IPR018247">
    <property type="entry name" value="EF_Hand_1_Ca_BS"/>
</dbReference>
<feature type="transmembrane region" description="Helical" evidence="11">
    <location>
        <begin position="413"/>
        <end position="433"/>
    </location>
</feature>
<evidence type="ECO:0000256" key="8">
    <source>
        <dbReference type="ARBA" id="ARBA00023065"/>
    </source>
</evidence>
<gene>
    <name evidence="13" type="ORF">CTEN210_10032</name>
</gene>
<feature type="domain" description="EF-hand" evidence="12">
    <location>
        <begin position="661"/>
        <end position="696"/>
    </location>
</feature>
<dbReference type="GO" id="GO:0005509">
    <property type="term" value="F:calcium ion binding"/>
    <property type="evidence" value="ECO:0007669"/>
    <property type="project" value="InterPro"/>
</dbReference>
<evidence type="ECO:0000256" key="6">
    <source>
        <dbReference type="ARBA" id="ARBA00022989"/>
    </source>
</evidence>
<feature type="domain" description="EF-hand" evidence="12">
    <location>
        <begin position="625"/>
        <end position="660"/>
    </location>
</feature>
<evidence type="ECO:0000259" key="12">
    <source>
        <dbReference type="PROSITE" id="PS50222"/>
    </source>
</evidence>
<evidence type="ECO:0000256" key="9">
    <source>
        <dbReference type="ARBA" id="ARBA00023136"/>
    </source>
</evidence>
<dbReference type="Pfam" id="PF13499">
    <property type="entry name" value="EF-hand_7"/>
    <property type="match status" value="1"/>
</dbReference>
<dbReference type="GO" id="GO:0015297">
    <property type="term" value="F:antiporter activity"/>
    <property type="evidence" value="ECO:0007669"/>
    <property type="project" value="UniProtKB-KW"/>
</dbReference>
<keyword evidence="10" id="KW-0739">Sodium transport</keyword>
<evidence type="ECO:0000313" key="13">
    <source>
        <dbReference type="EMBL" id="GFH53556.1"/>
    </source>
</evidence>
<feature type="transmembrane region" description="Helical" evidence="11">
    <location>
        <begin position="72"/>
        <end position="105"/>
    </location>
</feature>
<keyword evidence="3" id="KW-0050">Antiport</keyword>
<dbReference type="PANTHER" id="PTHR43562">
    <property type="entry name" value="NAPA-TYPE SODIUM/HYDROGEN ANTIPORTER"/>
    <property type="match status" value="1"/>
</dbReference>
<evidence type="ECO:0000256" key="1">
    <source>
        <dbReference type="ARBA" id="ARBA00004141"/>
    </source>
</evidence>
<feature type="transmembrane region" description="Helical" evidence="11">
    <location>
        <begin position="340"/>
        <end position="361"/>
    </location>
</feature>
<evidence type="ECO:0000313" key="14">
    <source>
        <dbReference type="Proteomes" id="UP001054902"/>
    </source>
</evidence>
<accession>A0AAD3CYM3</accession>
<feature type="transmembrane region" description="Helical" evidence="11">
    <location>
        <begin position="313"/>
        <end position="334"/>
    </location>
</feature>
<dbReference type="InterPro" id="IPR038770">
    <property type="entry name" value="Na+/solute_symporter_sf"/>
</dbReference>
<keyword evidence="9 11" id="KW-0472">Membrane</keyword>
<keyword evidence="8" id="KW-0406">Ion transport</keyword>
<protein>
    <recommendedName>
        <fullName evidence="12">EF-hand domain-containing protein</fullName>
    </recommendedName>
</protein>
<keyword evidence="6 11" id="KW-1133">Transmembrane helix</keyword>
<keyword evidence="14" id="KW-1185">Reference proteome</keyword>
<dbReference type="PROSITE" id="PS00018">
    <property type="entry name" value="EF_HAND_1"/>
    <property type="match status" value="1"/>
</dbReference>
<dbReference type="Gene3D" id="1.20.1530.20">
    <property type="match status" value="1"/>
</dbReference>
<dbReference type="AlphaFoldDB" id="A0AAD3CYM3"/>
<dbReference type="InterPro" id="IPR002048">
    <property type="entry name" value="EF_hand_dom"/>
</dbReference>
<name>A0AAD3CYM3_9STRA</name>
<dbReference type="EMBL" id="BLLK01000047">
    <property type="protein sequence ID" value="GFH53556.1"/>
    <property type="molecule type" value="Genomic_DNA"/>
</dbReference>
<evidence type="ECO:0000256" key="2">
    <source>
        <dbReference type="ARBA" id="ARBA00022448"/>
    </source>
</evidence>
<dbReference type="GO" id="GO:1902600">
    <property type="term" value="P:proton transmembrane transport"/>
    <property type="evidence" value="ECO:0007669"/>
    <property type="project" value="InterPro"/>
</dbReference>
<feature type="transmembrane region" description="Helical" evidence="11">
    <location>
        <begin position="219"/>
        <end position="240"/>
    </location>
</feature>
<dbReference type="SUPFAM" id="SSF47473">
    <property type="entry name" value="EF-hand"/>
    <property type="match status" value="1"/>
</dbReference>
<keyword evidence="7" id="KW-0915">Sodium</keyword>
<dbReference type="InterPro" id="IPR006153">
    <property type="entry name" value="Cation/H_exchanger_TM"/>
</dbReference>
<dbReference type="Proteomes" id="UP001054902">
    <property type="component" value="Unassembled WGS sequence"/>
</dbReference>
<proteinExistence type="predicted"/>
<evidence type="ECO:0000256" key="11">
    <source>
        <dbReference type="SAM" id="Phobius"/>
    </source>
</evidence>
<evidence type="ECO:0000256" key="3">
    <source>
        <dbReference type="ARBA" id="ARBA00022449"/>
    </source>
</evidence>
<dbReference type="PROSITE" id="PS50222">
    <property type="entry name" value="EF_HAND_2"/>
    <property type="match status" value="2"/>
</dbReference>
<feature type="transmembrane region" description="Helical" evidence="11">
    <location>
        <begin position="46"/>
        <end position="66"/>
    </location>
</feature>
<dbReference type="GO" id="GO:0016020">
    <property type="term" value="C:membrane"/>
    <property type="evidence" value="ECO:0007669"/>
    <property type="project" value="UniProtKB-SubCell"/>
</dbReference>
<sequence length="735" mass="81635">MIMKQAQVESYLEKNEEEAYLCQKKHTIFLFKLSAPKIDDVTYEKIYNALIFLIAIHFVGGLGSYIKIPPLVGQIIIGIILGPNVLGFVPFQFAFIMLGEIGLIFQMFEAGIQVDVTVISQTGIRAITLSFLGAVLAVGSGLGIGFAFGLSFEGAFALGVAFAQTANGTCLPILNSGGLMTAAVGQMILAATIIDDMVALTLLSVMKSLAGDSISLREFMLTLFAPIGWLFVLGFVAIFVAPRVIEDNILTRVRKKKERVFGLFMLMVIFVAGYLPVLNYSGASYLIGAFLSGMTFSKVDTAEDLFVEYGSDMVGLFMKFFFAATIGFQIPVQIFGSGKIWYRGLLLTATAVFFKGGTALLVPRFQQDKGSFNSHRRDKVVVAFSMMCRGGFGYMISNIAYKQGLIDEEWFAASVLALLIGTIVPPIFLHYFIDKYETIRQEALAIEKEALEKEGQTPLFFKVTMKTTNAWGLLSKAMSEINSLGISVMDYKSSHTNGANATVTTEFYLKDNTMNRSARGQIQGAITVSFDDKLSLSEGTESFLDNPLEIDLNADRKRVHFAQHKMESSFDAIIDARLEEIAKHLQEQFGKMFKMSLLEIFIWDPYDINQEMDKCFLSRRDGRELSKEFFHNFYINLDRDGNGSIHKDELLQGLRASKFEITDEGFAILVKEVDTDGDGFISAEEWDIVIGEYFSKKAALKQSLRYSLVKDMDLSGIEEALDLSVIHEEESSVEA</sequence>
<feature type="transmembrane region" description="Helical" evidence="11">
    <location>
        <begin position="187"/>
        <end position="207"/>
    </location>
</feature>
<dbReference type="GO" id="GO:0006814">
    <property type="term" value="P:sodium ion transport"/>
    <property type="evidence" value="ECO:0007669"/>
    <property type="project" value="UniProtKB-KW"/>
</dbReference>
<keyword evidence="4 11" id="KW-0812">Transmembrane</keyword>
<dbReference type="CDD" id="cd00051">
    <property type="entry name" value="EFh"/>
    <property type="match status" value="1"/>
</dbReference>
<dbReference type="InterPro" id="IPR011992">
    <property type="entry name" value="EF-hand-dom_pair"/>
</dbReference>
<evidence type="ECO:0000256" key="5">
    <source>
        <dbReference type="ARBA" id="ARBA00022837"/>
    </source>
</evidence>
<comment type="subcellular location">
    <subcellularLocation>
        <location evidence="1">Membrane</location>
        <topology evidence="1">Multi-pass membrane protein</topology>
    </subcellularLocation>
</comment>
<comment type="caution">
    <text evidence="13">The sequence shown here is derived from an EMBL/GenBank/DDBJ whole genome shotgun (WGS) entry which is preliminary data.</text>
</comment>
<evidence type="ECO:0000256" key="7">
    <source>
        <dbReference type="ARBA" id="ARBA00023053"/>
    </source>
</evidence>
<keyword evidence="5" id="KW-0106">Calcium</keyword>
<dbReference type="Pfam" id="PF00999">
    <property type="entry name" value="Na_H_Exchanger"/>
    <property type="match status" value="1"/>
</dbReference>
<evidence type="ECO:0000256" key="4">
    <source>
        <dbReference type="ARBA" id="ARBA00022692"/>
    </source>
</evidence>
<keyword evidence="2" id="KW-0813">Transport</keyword>
<feature type="transmembrane region" description="Helical" evidence="11">
    <location>
        <begin position="154"/>
        <end position="175"/>
    </location>
</feature>
<evidence type="ECO:0000256" key="10">
    <source>
        <dbReference type="ARBA" id="ARBA00023201"/>
    </source>
</evidence>
<feature type="transmembrane region" description="Helical" evidence="11">
    <location>
        <begin position="126"/>
        <end position="148"/>
    </location>
</feature>
<dbReference type="Gene3D" id="1.10.238.10">
    <property type="entry name" value="EF-hand"/>
    <property type="match status" value="1"/>
</dbReference>
<dbReference type="PANTHER" id="PTHR43562:SF3">
    <property type="entry name" value="SODIUM ION_PROTON EXCHANGER (EUROFUNG)"/>
    <property type="match status" value="1"/>
</dbReference>